<dbReference type="InterPro" id="IPR020846">
    <property type="entry name" value="MFS_dom"/>
</dbReference>
<feature type="domain" description="Major facilitator superfamily (MFS) profile" evidence="10">
    <location>
        <begin position="5"/>
        <end position="382"/>
    </location>
</feature>
<dbReference type="GO" id="GO:0005886">
    <property type="term" value="C:plasma membrane"/>
    <property type="evidence" value="ECO:0007669"/>
    <property type="project" value="UniProtKB-SubCell"/>
</dbReference>
<evidence type="ECO:0000256" key="6">
    <source>
        <dbReference type="ARBA" id="ARBA00022989"/>
    </source>
</evidence>
<accession>A0A9X1QUJ5</accession>
<feature type="transmembrane region" description="Helical" evidence="8">
    <location>
        <begin position="70"/>
        <end position="90"/>
    </location>
</feature>
<feature type="transmembrane region" description="Helical" evidence="8">
    <location>
        <begin position="334"/>
        <end position="354"/>
    </location>
</feature>
<gene>
    <name evidence="11" type="ORF">L1O03_08665</name>
</gene>
<comment type="caution">
    <text evidence="11">The sequence shown here is derived from an EMBL/GenBank/DDBJ whole genome shotgun (WGS) entry which is preliminary data.</text>
</comment>
<keyword evidence="4" id="KW-1003">Cell membrane</keyword>
<evidence type="ECO:0000256" key="7">
    <source>
        <dbReference type="ARBA" id="ARBA00023136"/>
    </source>
</evidence>
<evidence type="ECO:0000313" key="11">
    <source>
        <dbReference type="EMBL" id="MCF4007245.1"/>
    </source>
</evidence>
<organism evidence="11 12">
    <name type="scientific">Corynebacterium uropygiale</name>
    <dbReference type="NCBI Taxonomy" id="1775911"/>
    <lineage>
        <taxon>Bacteria</taxon>
        <taxon>Bacillati</taxon>
        <taxon>Actinomycetota</taxon>
        <taxon>Actinomycetes</taxon>
        <taxon>Mycobacteriales</taxon>
        <taxon>Corynebacteriaceae</taxon>
        <taxon>Corynebacterium</taxon>
    </lineage>
</organism>
<feature type="transmembrane region" description="Helical" evidence="8">
    <location>
        <begin position="273"/>
        <end position="294"/>
    </location>
</feature>
<keyword evidence="9" id="KW-0732">Signal</keyword>
<dbReference type="PANTHER" id="PTHR23502">
    <property type="entry name" value="MAJOR FACILITATOR SUPERFAMILY"/>
    <property type="match status" value="1"/>
</dbReference>
<dbReference type="EMBL" id="JAKGSI010000004">
    <property type="protein sequence ID" value="MCF4007245.1"/>
    <property type="molecule type" value="Genomic_DNA"/>
</dbReference>
<dbReference type="PANTHER" id="PTHR23502:SF132">
    <property type="entry name" value="POLYAMINE TRANSPORTER 2-RELATED"/>
    <property type="match status" value="1"/>
</dbReference>
<dbReference type="NCBIfam" id="TIGR00710">
    <property type="entry name" value="efflux_Bcr_CflA"/>
    <property type="match status" value="1"/>
</dbReference>
<feature type="transmembrane region" description="Helical" evidence="8">
    <location>
        <begin position="239"/>
        <end position="261"/>
    </location>
</feature>
<feature type="chain" id="PRO_5040782709" evidence="9">
    <location>
        <begin position="20"/>
        <end position="389"/>
    </location>
</feature>
<keyword evidence="6 8" id="KW-1133">Transmembrane helix</keyword>
<feature type="transmembrane region" description="Helical" evidence="8">
    <location>
        <begin position="43"/>
        <end position="63"/>
    </location>
</feature>
<feature type="transmembrane region" description="Helical" evidence="8">
    <location>
        <begin position="159"/>
        <end position="179"/>
    </location>
</feature>
<dbReference type="InterPro" id="IPR004812">
    <property type="entry name" value="Efflux_drug-R_Bcr/CmlA"/>
</dbReference>
<dbReference type="PROSITE" id="PS50850">
    <property type="entry name" value="MFS"/>
    <property type="match status" value="1"/>
</dbReference>
<feature type="transmembrane region" description="Helical" evidence="8">
    <location>
        <begin position="360"/>
        <end position="381"/>
    </location>
</feature>
<keyword evidence="5 8" id="KW-0812">Transmembrane</keyword>
<proteinExistence type="inferred from homology"/>
<dbReference type="PROSITE" id="PS00216">
    <property type="entry name" value="SUGAR_TRANSPORT_1"/>
    <property type="match status" value="1"/>
</dbReference>
<evidence type="ECO:0000256" key="8">
    <source>
        <dbReference type="SAM" id="Phobius"/>
    </source>
</evidence>
<feature type="transmembrane region" description="Helical" evidence="8">
    <location>
        <begin position="129"/>
        <end position="147"/>
    </location>
</feature>
<dbReference type="GO" id="GO:0042910">
    <property type="term" value="F:xenobiotic transmembrane transporter activity"/>
    <property type="evidence" value="ECO:0007669"/>
    <property type="project" value="InterPro"/>
</dbReference>
<sequence>MTVPLLMGLALLSASAPFATDLYLPALPHIAEDLSSTPASVQLTLSGFMAGMAVGQLIIGPISDAVGRRLLLLAGAVVALVSSVMAAMAPGIGVLIGARLLQGVGAGACIVISRAVIPDLERGKKAAKAFALMMTIQGVAPVLAPVVGGLLAEPIGWRGLFWVLSAINAVQLVVALLLVPETKPKEERSSLRGLGQNYLFVLRNKAYCGFAVTFAFTFGAMFCYISASPFVVQEGMGFSATAFSVVFAVNALGLIGGNYLNSRLIDVMDTARILGIALIIMLVASVLLTGAAMISTSPWVILPLLFVAVSQCALIMGNATALGTGEVRERAGSGSAVMGFLQFGVAALVSPLMGLGSEGAVTMGAGMVISTLIALGAFGWARRHHVSLE</sequence>
<dbReference type="Gene3D" id="1.20.1720.10">
    <property type="entry name" value="Multidrug resistance protein D"/>
    <property type="match status" value="1"/>
</dbReference>
<comment type="subcellular location">
    <subcellularLocation>
        <location evidence="1">Cell membrane</location>
        <topology evidence="1">Multi-pass membrane protein</topology>
    </subcellularLocation>
</comment>
<dbReference type="InterPro" id="IPR011701">
    <property type="entry name" value="MFS"/>
</dbReference>
<feature type="signal peptide" evidence="9">
    <location>
        <begin position="1"/>
        <end position="19"/>
    </location>
</feature>
<feature type="transmembrane region" description="Helical" evidence="8">
    <location>
        <begin position="96"/>
        <end position="117"/>
    </location>
</feature>
<evidence type="ECO:0000256" key="5">
    <source>
        <dbReference type="ARBA" id="ARBA00022692"/>
    </source>
</evidence>
<dbReference type="AlphaFoldDB" id="A0A9X1QUJ5"/>
<reference evidence="11" key="1">
    <citation type="submission" date="2022-01" db="EMBL/GenBank/DDBJ databases">
        <title>Corynebacterium sp. nov isolated from isolated from the feces of the greater white-fronted geese (Anser albifrons) at Poyang Lake, PR China.</title>
        <authorList>
            <person name="Liu Q."/>
        </authorList>
    </citation>
    <scope>NUCLEOTIDE SEQUENCE</scope>
    <source>
        <strain evidence="11">JCM 32435</strain>
    </source>
</reference>
<evidence type="ECO:0000259" key="10">
    <source>
        <dbReference type="PROSITE" id="PS50850"/>
    </source>
</evidence>
<keyword evidence="3" id="KW-0813">Transport</keyword>
<comment type="similarity">
    <text evidence="2">Belongs to the major facilitator superfamily. Bcr/CmlA family.</text>
</comment>
<evidence type="ECO:0000256" key="1">
    <source>
        <dbReference type="ARBA" id="ARBA00004651"/>
    </source>
</evidence>
<evidence type="ECO:0000256" key="9">
    <source>
        <dbReference type="SAM" id="SignalP"/>
    </source>
</evidence>
<feature type="transmembrane region" description="Helical" evidence="8">
    <location>
        <begin position="300"/>
        <end position="322"/>
    </location>
</feature>
<dbReference type="Pfam" id="PF07690">
    <property type="entry name" value="MFS_1"/>
    <property type="match status" value="1"/>
</dbReference>
<feature type="transmembrane region" description="Helical" evidence="8">
    <location>
        <begin position="206"/>
        <end position="227"/>
    </location>
</feature>
<dbReference type="GO" id="GO:1990961">
    <property type="term" value="P:xenobiotic detoxification by transmembrane export across the plasma membrane"/>
    <property type="evidence" value="ECO:0007669"/>
    <property type="project" value="InterPro"/>
</dbReference>
<dbReference type="Proteomes" id="UP001139336">
    <property type="component" value="Unassembled WGS sequence"/>
</dbReference>
<evidence type="ECO:0000256" key="3">
    <source>
        <dbReference type="ARBA" id="ARBA00022448"/>
    </source>
</evidence>
<evidence type="ECO:0000313" key="12">
    <source>
        <dbReference type="Proteomes" id="UP001139336"/>
    </source>
</evidence>
<evidence type="ECO:0000256" key="2">
    <source>
        <dbReference type="ARBA" id="ARBA00006236"/>
    </source>
</evidence>
<dbReference type="CDD" id="cd17320">
    <property type="entry name" value="MFS_MdfA_MDR_like"/>
    <property type="match status" value="1"/>
</dbReference>
<dbReference type="InterPro" id="IPR036259">
    <property type="entry name" value="MFS_trans_sf"/>
</dbReference>
<keyword evidence="7 8" id="KW-0472">Membrane</keyword>
<keyword evidence="12" id="KW-1185">Reference proteome</keyword>
<protein>
    <submittedName>
        <fullName evidence="11">Multidrug effflux MFS transporter</fullName>
    </submittedName>
</protein>
<name>A0A9X1QUJ5_9CORY</name>
<dbReference type="InterPro" id="IPR005829">
    <property type="entry name" value="Sugar_transporter_CS"/>
</dbReference>
<evidence type="ECO:0000256" key="4">
    <source>
        <dbReference type="ARBA" id="ARBA00022475"/>
    </source>
</evidence>
<dbReference type="SUPFAM" id="SSF103473">
    <property type="entry name" value="MFS general substrate transporter"/>
    <property type="match status" value="1"/>
</dbReference>